<protein>
    <submittedName>
        <fullName evidence="5">DNA-binding transcriptional regulator, FadR family</fullName>
    </submittedName>
</protein>
<evidence type="ECO:0000313" key="5">
    <source>
        <dbReference type="EMBL" id="SFO54971.1"/>
    </source>
</evidence>
<organism evidence="5 6">
    <name type="scientific">Cohaesibacter marisflavi</name>
    <dbReference type="NCBI Taxonomy" id="655353"/>
    <lineage>
        <taxon>Bacteria</taxon>
        <taxon>Pseudomonadati</taxon>
        <taxon>Pseudomonadota</taxon>
        <taxon>Alphaproteobacteria</taxon>
        <taxon>Hyphomicrobiales</taxon>
        <taxon>Cohaesibacteraceae</taxon>
    </lineage>
</organism>
<sequence>MEAEQDGKKQKSGKSQTLVSRISELLRQEIASTKFVPGDRLPSEADLGKRFEVSRTVVREAIAILRSDGLVEARKGAGVFVLDPRNARQNHPFSDLSPDRISEVIELLEMRSAFEIRSAGLAAARRSSAQLENILKAHAVVGEAMAADEWPYEADFQFHYEIAVATQNKRFPQFLAMIRPGIIPRKDLTGALDRRKIHPNPHLHREHAIILQAIVDGDAEAAESAMKTHLEGALSRYRNMLRESLSLDISA</sequence>
<dbReference type="GO" id="GO:0003700">
    <property type="term" value="F:DNA-binding transcription factor activity"/>
    <property type="evidence" value="ECO:0007669"/>
    <property type="project" value="InterPro"/>
</dbReference>
<dbReference type="SMART" id="SM00895">
    <property type="entry name" value="FCD"/>
    <property type="match status" value="1"/>
</dbReference>
<dbReference type="RefSeq" id="WP_090073543.1">
    <property type="nucleotide sequence ID" value="NZ_FOVR01000008.1"/>
</dbReference>
<dbReference type="PROSITE" id="PS50949">
    <property type="entry name" value="HTH_GNTR"/>
    <property type="match status" value="1"/>
</dbReference>
<dbReference type="Proteomes" id="UP000199236">
    <property type="component" value="Unassembled WGS sequence"/>
</dbReference>
<reference evidence="5 6" key="1">
    <citation type="submission" date="2016-10" db="EMBL/GenBank/DDBJ databases">
        <authorList>
            <person name="de Groot N.N."/>
        </authorList>
    </citation>
    <scope>NUCLEOTIDE SEQUENCE [LARGE SCALE GENOMIC DNA]</scope>
    <source>
        <strain evidence="5 6">CGMCC 1.9157</strain>
    </source>
</reference>
<keyword evidence="1" id="KW-0805">Transcription regulation</keyword>
<dbReference type="EMBL" id="FOVR01000008">
    <property type="protein sequence ID" value="SFO54971.1"/>
    <property type="molecule type" value="Genomic_DNA"/>
</dbReference>
<dbReference type="AlphaFoldDB" id="A0A1I5I4G9"/>
<dbReference type="Gene3D" id="1.10.10.10">
    <property type="entry name" value="Winged helix-like DNA-binding domain superfamily/Winged helix DNA-binding domain"/>
    <property type="match status" value="1"/>
</dbReference>
<evidence type="ECO:0000259" key="4">
    <source>
        <dbReference type="PROSITE" id="PS50949"/>
    </source>
</evidence>
<keyword evidence="6" id="KW-1185">Reference proteome</keyword>
<dbReference type="InterPro" id="IPR000524">
    <property type="entry name" value="Tscrpt_reg_HTH_GntR"/>
</dbReference>
<dbReference type="GO" id="GO:0003677">
    <property type="term" value="F:DNA binding"/>
    <property type="evidence" value="ECO:0007669"/>
    <property type="project" value="UniProtKB-KW"/>
</dbReference>
<name>A0A1I5I4G9_9HYPH</name>
<dbReference type="SMART" id="SM00345">
    <property type="entry name" value="HTH_GNTR"/>
    <property type="match status" value="1"/>
</dbReference>
<dbReference type="STRING" id="655353.SAMN04488056_10813"/>
<proteinExistence type="predicted"/>
<dbReference type="InterPro" id="IPR008920">
    <property type="entry name" value="TF_FadR/GntR_C"/>
</dbReference>
<evidence type="ECO:0000256" key="1">
    <source>
        <dbReference type="ARBA" id="ARBA00023015"/>
    </source>
</evidence>
<dbReference type="Gene3D" id="1.20.120.530">
    <property type="entry name" value="GntR ligand-binding domain-like"/>
    <property type="match status" value="1"/>
</dbReference>
<dbReference type="PANTHER" id="PTHR43537:SF5">
    <property type="entry name" value="UXU OPERON TRANSCRIPTIONAL REGULATOR"/>
    <property type="match status" value="1"/>
</dbReference>
<keyword evidence="3" id="KW-0804">Transcription</keyword>
<dbReference type="PANTHER" id="PTHR43537">
    <property type="entry name" value="TRANSCRIPTIONAL REGULATOR, GNTR FAMILY"/>
    <property type="match status" value="1"/>
</dbReference>
<feature type="domain" description="HTH gntR-type" evidence="4">
    <location>
        <begin position="16"/>
        <end position="84"/>
    </location>
</feature>
<dbReference type="InterPro" id="IPR011711">
    <property type="entry name" value="GntR_C"/>
</dbReference>
<evidence type="ECO:0000256" key="2">
    <source>
        <dbReference type="ARBA" id="ARBA00023125"/>
    </source>
</evidence>
<dbReference type="OrthoDB" id="9809707at2"/>
<dbReference type="Pfam" id="PF00392">
    <property type="entry name" value="GntR"/>
    <property type="match status" value="1"/>
</dbReference>
<dbReference type="InterPro" id="IPR036388">
    <property type="entry name" value="WH-like_DNA-bd_sf"/>
</dbReference>
<accession>A0A1I5I4G9</accession>
<dbReference type="InterPro" id="IPR036390">
    <property type="entry name" value="WH_DNA-bd_sf"/>
</dbReference>
<dbReference type="CDD" id="cd07377">
    <property type="entry name" value="WHTH_GntR"/>
    <property type="match status" value="1"/>
</dbReference>
<keyword evidence="2 5" id="KW-0238">DNA-binding</keyword>
<dbReference type="SUPFAM" id="SSF48008">
    <property type="entry name" value="GntR ligand-binding domain-like"/>
    <property type="match status" value="1"/>
</dbReference>
<dbReference type="PRINTS" id="PR00035">
    <property type="entry name" value="HTHGNTR"/>
</dbReference>
<dbReference type="SUPFAM" id="SSF46785">
    <property type="entry name" value="Winged helix' DNA-binding domain"/>
    <property type="match status" value="1"/>
</dbReference>
<dbReference type="Pfam" id="PF07729">
    <property type="entry name" value="FCD"/>
    <property type="match status" value="1"/>
</dbReference>
<gene>
    <name evidence="5" type="ORF">SAMN04488056_10813</name>
</gene>
<evidence type="ECO:0000256" key="3">
    <source>
        <dbReference type="ARBA" id="ARBA00023163"/>
    </source>
</evidence>
<evidence type="ECO:0000313" key="6">
    <source>
        <dbReference type="Proteomes" id="UP000199236"/>
    </source>
</evidence>